<evidence type="ECO:0000313" key="1">
    <source>
        <dbReference type="EMBL" id="KAF9154461.1"/>
    </source>
</evidence>
<sequence length="228" mass="24766">MLVPNTAIAAVDTAKASTVVLKSAWLAEEGEDTVEVKGEFNIKVEADLEGPASGGDDGGSVVRRASTNPDPAFSVLRTTDLVGDVPVVEFRASLPGLALLLLHYVLVVDRLHLLSFEHVLDLSHLKLLDLHYDLELGYLELVGLELTSCSVASETYRLRYVHPFYSWCRCFDCRLLVSESCPLSTLSDPAFFCIRSNSASPICTHLAQKADVTWVEMPTKIGSAAANS</sequence>
<name>A0A9P5S7E3_9FUNG</name>
<dbReference type="Proteomes" id="UP000748756">
    <property type="component" value="Unassembled WGS sequence"/>
</dbReference>
<evidence type="ECO:0000313" key="2">
    <source>
        <dbReference type="Proteomes" id="UP000748756"/>
    </source>
</evidence>
<protein>
    <submittedName>
        <fullName evidence="1">Uncharacterized protein</fullName>
    </submittedName>
</protein>
<organism evidence="1 2">
    <name type="scientific">Linnemannia schmuckeri</name>
    <dbReference type="NCBI Taxonomy" id="64567"/>
    <lineage>
        <taxon>Eukaryota</taxon>
        <taxon>Fungi</taxon>
        <taxon>Fungi incertae sedis</taxon>
        <taxon>Mucoromycota</taxon>
        <taxon>Mortierellomycotina</taxon>
        <taxon>Mortierellomycetes</taxon>
        <taxon>Mortierellales</taxon>
        <taxon>Mortierellaceae</taxon>
        <taxon>Linnemannia</taxon>
    </lineage>
</organism>
<proteinExistence type="predicted"/>
<dbReference type="AlphaFoldDB" id="A0A9P5S7E3"/>
<comment type="caution">
    <text evidence="1">The sequence shown here is derived from an EMBL/GenBank/DDBJ whole genome shotgun (WGS) entry which is preliminary data.</text>
</comment>
<accession>A0A9P5S7E3</accession>
<reference evidence="1" key="1">
    <citation type="journal article" date="2020" name="Fungal Divers.">
        <title>Resolving the Mortierellaceae phylogeny through synthesis of multi-gene phylogenetics and phylogenomics.</title>
        <authorList>
            <person name="Vandepol N."/>
            <person name="Liber J."/>
            <person name="Desiro A."/>
            <person name="Na H."/>
            <person name="Kennedy M."/>
            <person name="Barry K."/>
            <person name="Grigoriev I.V."/>
            <person name="Miller A.N."/>
            <person name="O'Donnell K."/>
            <person name="Stajich J.E."/>
            <person name="Bonito G."/>
        </authorList>
    </citation>
    <scope>NUCLEOTIDE SEQUENCE</scope>
    <source>
        <strain evidence="1">NRRL 6426</strain>
    </source>
</reference>
<keyword evidence="2" id="KW-1185">Reference proteome</keyword>
<gene>
    <name evidence="1" type="ORF">BG015_000869</name>
</gene>
<dbReference type="EMBL" id="JAAAUQ010000115">
    <property type="protein sequence ID" value="KAF9154461.1"/>
    <property type="molecule type" value="Genomic_DNA"/>
</dbReference>